<protein>
    <submittedName>
        <fullName evidence="1">Uncharacterized protein</fullName>
    </submittedName>
</protein>
<keyword evidence="2" id="KW-1185">Reference proteome</keyword>
<dbReference type="AlphaFoldDB" id="A0AAD6TFP8"/>
<gene>
    <name evidence="1" type="ORF">C8F04DRAFT_642872</name>
</gene>
<feature type="non-terminal residue" evidence="1">
    <location>
        <position position="276"/>
    </location>
</feature>
<sequence length="276" mass="29688">SSSHHLLTSSARVPRCQAKSSVFNRHIRPSDTSTAPYKSSQSKINESTANYSFHQQGRMQDARGVSNYASQWSNDGVGCADANKACLRYDVGACELRSAISGAYPARSRRAGDVDVCVLLPLFPTCSFPSARTGAFGHTLHEPMTDLVALVARLVALMARLVDARRNHVDTVATVDVSSSPFRAATPRVRGTSGVHPTRKGRHVRIASQIPACASAPFFARSDRARGCSGATRQCDSAIRRVNHLRYGVMGDSLVVVGNDADASFARWGLRAGVPF</sequence>
<proteinExistence type="predicted"/>
<evidence type="ECO:0000313" key="1">
    <source>
        <dbReference type="EMBL" id="KAJ7044350.1"/>
    </source>
</evidence>
<reference evidence="1" key="1">
    <citation type="submission" date="2023-03" db="EMBL/GenBank/DDBJ databases">
        <title>Massive genome expansion in bonnet fungi (Mycena s.s.) driven by repeated elements and novel gene families across ecological guilds.</title>
        <authorList>
            <consortium name="Lawrence Berkeley National Laboratory"/>
            <person name="Harder C.B."/>
            <person name="Miyauchi S."/>
            <person name="Viragh M."/>
            <person name="Kuo A."/>
            <person name="Thoen E."/>
            <person name="Andreopoulos B."/>
            <person name="Lu D."/>
            <person name="Skrede I."/>
            <person name="Drula E."/>
            <person name="Henrissat B."/>
            <person name="Morin E."/>
            <person name="Kohler A."/>
            <person name="Barry K."/>
            <person name="LaButti K."/>
            <person name="Morin E."/>
            <person name="Salamov A."/>
            <person name="Lipzen A."/>
            <person name="Mereny Z."/>
            <person name="Hegedus B."/>
            <person name="Baldrian P."/>
            <person name="Stursova M."/>
            <person name="Weitz H."/>
            <person name="Taylor A."/>
            <person name="Grigoriev I.V."/>
            <person name="Nagy L.G."/>
            <person name="Martin F."/>
            <person name="Kauserud H."/>
        </authorList>
    </citation>
    <scope>NUCLEOTIDE SEQUENCE</scope>
    <source>
        <strain evidence="1">CBHHK200</strain>
    </source>
</reference>
<dbReference type="EMBL" id="JARJCM010000007">
    <property type="protein sequence ID" value="KAJ7044350.1"/>
    <property type="molecule type" value="Genomic_DNA"/>
</dbReference>
<organism evidence="1 2">
    <name type="scientific">Mycena alexandri</name>
    <dbReference type="NCBI Taxonomy" id="1745969"/>
    <lineage>
        <taxon>Eukaryota</taxon>
        <taxon>Fungi</taxon>
        <taxon>Dikarya</taxon>
        <taxon>Basidiomycota</taxon>
        <taxon>Agaricomycotina</taxon>
        <taxon>Agaricomycetes</taxon>
        <taxon>Agaricomycetidae</taxon>
        <taxon>Agaricales</taxon>
        <taxon>Marasmiineae</taxon>
        <taxon>Mycenaceae</taxon>
        <taxon>Mycena</taxon>
    </lineage>
</organism>
<evidence type="ECO:0000313" key="2">
    <source>
        <dbReference type="Proteomes" id="UP001218188"/>
    </source>
</evidence>
<accession>A0AAD6TFP8</accession>
<dbReference type="Proteomes" id="UP001218188">
    <property type="component" value="Unassembled WGS sequence"/>
</dbReference>
<name>A0AAD6TFP8_9AGAR</name>
<comment type="caution">
    <text evidence="1">The sequence shown here is derived from an EMBL/GenBank/DDBJ whole genome shotgun (WGS) entry which is preliminary data.</text>
</comment>